<keyword evidence="3" id="KW-1185">Reference proteome</keyword>
<evidence type="ECO:0000256" key="1">
    <source>
        <dbReference type="SAM" id="SignalP"/>
    </source>
</evidence>
<dbReference type="EMBL" id="SJOL01005660">
    <property type="protein sequence ID" value="TGZ69981.1"/>
    <property type="molecule type" value="Genomic_DNA"/>
</dbReference>
<feature type="chain" id="PRO_5020479857" description="Saposin B-type domain-containing protein" evidence="1">
    <location>
        <begin position="18"/>
        <end position="178"/>
    </location>
</feature>
<dbReference type="SUPFAM" id="SSF54001">
    <property type="entry name" value="Cysteine proteinases"/>
    <property type="match status" value="1"/>
</dbReference>
<gene>
    <name evidence="2" type="ORF">CRM22_003428</name>
</gene>
<sequence length="178" mass="19405">MFSTCLIILVLALSTSAETHKAKSERSARATSSALCLACEGAIPVIQIASVFGSSVESIVTVVCDVLGNLHDTCEDLVKKLFGLLEQGAGTGSGKDICATGTRWISERRPKRFESENLIHVFGAMRELKNRVRRPTVRHEGFDDMRLPKSFDARMAWPNCPSISEIRDQSSCGSCLVT</sequence>
<dbReference type="AlphaFoldDB" id="A0A4S2M192"/>
<protein>
    <recommendedName>
        <fullName evidence="4">Saposin B-type domain-containing protein</fullName>
    </recommendedName>
</protein>
<evidence type="ECO:0000313" key="3">
    <source>
        <dbReference type="Proteomes" id="UP000308267"/>
    </source>
</evidence>
<evidence type="ECO:0000313" key="2">
    <source>
        <dbReference type="EMBL" id="TGZ69981.1"/>
    </source>
</evidence>
<organism evidence="2 3">
    <name type="scientific">Opisthorchis felineus</name>
    <dbReference type="NCBI Taxonomy" id="147828"/>
    <lineage>
        <taxon>Eukaryota</taxon>
        <taxon>Metazoa</taxon>
        <taxon>Spiralia</taxon>
        <taxon>Lophotrochozoa</taxon>
        <taxon>Platyhelminthes</taxon>
        <taxon>Trematoda</taxon>
        <taxon>Digenea</taxon>
        <taxon>Opisthorchiida</taxon>
        <taxon>Opisthorchiata</taxon>
        <taxon>Opisthorchiidae</taxon>
        <taxon>Opisthorchis</taxon>
    </lineage>
</organism>
<dbReference type="InterPro" id="IPR038765">
    <property type="entry name" value="Papain-like_cys_pep_sf"/>
</dbReference>
<dbReference type="STRING" id="147828.A0A4S2M192"/>
<accession>A0A4S2M192</accession>
<dbReference type="OrthoDB" id="6514058at2759"/>
<evidence type="ECO:0008006" key="4">
    <source>
        <dbReference type="Google" id="ProtNLM"/>
    </source>
</evidence>
<dbReference type="Gene3D" id="1.20.5.170">
    <property type="match status" value="1"/>
</dbReference>
<comment type="caution">
    <text evidence="2">The sequence shown here is derived from an EMBL/GenBank/DDBJ whole genome shotgun (WGS) entry which is preliminary data.</text>
</comment>
<dbReference type="Proteomes" id="UP000308267">
    <property type="component" value="Unassembled WGS sequence"/>
</dbReference>
<keyword evidence="1" id="KW-0732">Signal</keyword>
<feature type="signal peptide" evidence="1">
    <location>
        <begin position="1"/>
        <end position="17"/>
    </location>
</feature>
<reference evidence="2 3" key="1">
    <citation type="journal article" date="2019" name="BMC Genomics">
        <title>New insights from Opisthorchis felineus genome: update on genomics of the epidemiologically important liver flukes.</title>
        <authorList>
            <person name="Ershov N.I."/>
            <person name="Mordvinov V.A."/>
            <person name="Prokhortchouk E.B."/>
            <person name="Pakharukova M.Y."/>
            <person name="Gunbin K.V."/>
            <person name="Ustyantsev K."/>
            <person name="Genaev M.A."/>
            <person name="Blinov A.G."/>
            <person name="Mazur A."/>
            <person name="Boulygina E."/>
            <person name="Tsygankova S."/>
            <person name="Khrameeva E."/>
            <person name="Chekanov N."/>
            <person name="Fan G."/>
            <person name="Xiao A."/>
            <person name="Zhang H."/>
            <person name="Xu X."/>
            <person name="Yang H."/>
            <person name="Solovyev V."/>
            <person name="Lee S.M."/>
            <person name="Liu X."/>
            <person name="Afonnikov D.A."/>
            <person name="Skryabin K.G."/>
        </authorList>
    </citation>
    <scope>NUCLEOTIDE SEQUENCE [LARGE SCALE GENOMIC DNA]</scope>
    <source>
        <strain evidence="2">AK-0245</strain>
        <tissue evidence="2">Whole organism</tissue>
    </source>
</reference>
<proteinExistence type="predicted"/>
<name>A0A4S2M192_OPIFE</name>